<dbReference type="Pfam" id="PF03235">
    <property type="entry name" value="GmrSD_N"/>
    <property type="match status" value="1"/>
</dbReference>
<dbReference type="PANTHER" id="PTHR37292:SF2">
    <property type="entry name" value="DUF262 DOMAIN-CONTAINING PROTEIN"/>
    <property type="match status" value="1"/>
</dbReference>
<dbReference type="OrthoDB" id="9798761at2"/>
<comment type="caution">
    <text evidence="2">The sequence shown here is derived from an EMBL/GenBank/DDBJ whole genome shotgun (WGS) entry which is preliminary data.</text>
</comment>
<sequence length="499" mass="55591">MFDSTKTSLHDLLTQAARGHIKLPDFQRGWVWDDYAIRSLIASVSQSFPVGAIMMLRAGGELTFGTRQLEGTPKTAKDSETLLYLLDGQQRLTSLYQALVSDEVIATKNAQKQEIKRWYYIDMAAALAGGDREEAIIGVPEDRISRSAFGRDILRDLSGDAKEYAACMFPLNKVFNADQWMMGFFRHWGHAPDKSEFWFAFANTVLAAFKSYHMPVITLDATSSRGAICTVFEKVNSGGKKLDSFELLTAIYAGSGFNLRSDWLGGRDKDDTTGADVIKEGRQARLADFDVLSDLGNTNFLQAISLLHTRNRRLNDLQSGKSETDAASVSCQGRAILALPLDAYRTWADRVETGFKLAARFLRRRHIYWVKDVPYHTQLVPLASILALLGERWEQDAVQRKLAQWFWCGVFGEFYGSAVESRFAKDVIEVPAWIEGGPEPSAVRDFQCRIDRLESLRSRLSAAYKGVHALLMQQSSTGARTARMASAVIAGNTALIVAP</sequence>
<dbReference type="PANTHER" id="PTHR37292">
    <property type="entry name" value="VNG6097C"/>
    <property type="match status" value="1"/>
</dbReference>
<name>A0A178MBA6_9PROT</name>
<keyword evidence="3" id="KW-1185">Reference proteome</keyword>
<dbReference type="EMBL" id="LWQU01000178">
    <property type="protein sequence ID" value="OAN46080.1"/>
    <property type="molecule type" value="Genomic_DNA"/>
</dbReference>
<dbReference type="Proteomes" id="UP000078543">
    <property type="component" value="Unassembled WGS sequence"/>
</dbReference>
<evidence type="ECO:0000259" key="1">
    <source>
        <dbReference type="Pfam" id="PF03235"/>
    </source>
</evidence>
<evidence type="ECO:0000313" key="2">
    <source>
        <dbReference type="EMBL" id="OAN46080.1"/>
    </source>
</evidence>
<dbReference type="RefSeq" id="WP_068503907.1">
    <property type="nucleotide sequence ID" value="NZ_LWQU01000178.1"/>
</dbReference>
<protein>
    <recommendedName>
        <fullName evidence="1">GmrSD restriction endonucleases N-terminal domain-containing protein</fullName>
    </recommendedName>
</protein>
<dbReference type="InterPro" id="IPR004919">
    <property type="entry name" value="GmrSD_N"/>
</dbReference>
<accession>A0A178MBA6</accession>
<dbReference type="AlphaFoldDB" id="A0A178MBA6"/>
<evidence type="ECO:0000313" key="3">
    <source>
        <dbReference type="Proteomes" id="UP000078543"/>
    </source>
</evidence>
<reference evidence="2 3" key="1">
    <citation type="submission" date="2016-04" db="EMBL/GenBank/DDBJ databases">
        <title>Draft genome sequence of freshwater magnetotactic bacteria Magnetospirillum marisnigri SP-1 and Magnetospirillum moscoviense BB-1.</title>
        <authorList>
            <person name="Koziaeva V."/>
            <person name="Dziuba M.V."/>
            <person name="Ivanov T.M."/>
            <person name="Kuznetsov B."/>
            <person name="Grouzdev D.S."/>
        </authorList>
    </citation>
    <scope>NUCLEOTIDE SEQUENCE [LARGE SCALE GENOMIC DNA]</scope>
    <source>
        <strain evidence="2 3">BB-1</strain>
    </source>
</reference>
<proteinExistence type="predicted"/>
<organism evidence="2 3">
    <name type="scientific">Magnetospirillum moscoviense</name>
    <dbReference type="NCBI Taxonomy" id="1437059"/>
    <lineage>
        <taxon>Bacteria</taxon>
        <taxon>Pseudomonadati</taxon>
        <taxon>Pseudomonadota</taxon>
        <taxon>Alphaproteobacteria</taxon>
        <taxon>Rhodospirillales</taxon>
        <taxon>Rhodospirillaceae</taxon>
        <taxon>Magnetospirillum</taxon>
    </lineage>
</organism>
<dbReference type="STRING" id="1437059.A6A05_16410"/>
<gene>
    <name evidence="2" type="ORF">A6A05_16410</name>
</gene>
<feature type="non-terminal residue" evidence="2">
    <location>
        <position position="499"/>
    </location>
</feature>
<feature type="domain" description="GmrSD restriction endonucleases N-terminal" evidence="1">
    <location>
        <begin position="9"/>
        <end position="252"/>
    </location>
</feature>